<feature type="domain" description="Peptidase M20 dimerisation" evidence="4">
    <location>
        <begin position="184"/>
        <end position="279"/>
    </location>
</feature>
<organism evidence="5 6">
    <name type="scientific">Cerasibacillus terrae</name>
    <dbReference type="NCBI Taxonomy" id="2498845"/>
    <lineage>
        <taxon>Bacteria</taxon>
        <taxon>Bacillati</taxon>
        <taxon>Bacillota</taxon>
        <taxon>Bacilli</taxon>
        <taxon>Bacillales</taxon>
        <taxon>Bacillaceae</taxon>
        <taxon>Cerasibacillus</taxon>
    </lineage>
</organism>
<dbReference type="FunFam" id="3.30.70.360:FF:000014">
    <property type="entry name" value="N-acyl-L-amino acid amidohydrolase"/>
    <property type="match status" value="1"/>
</dbReference>
<dbReference type="RefSeq" id="WP_147667810.1">
    <property type="nucleotide sequence ID" value="NZ_VDUW01000006.1"/>
</dbReference>
<feature type="binding site" evidence="3">
    <location>
        <position position="361"/>
    </location>
    <ligand>
        <name>Mn(2+)</name>
        <dbReference type="ChEBI" id="CHEBI:29035"/>
        <label>2</label>
    </ligand>
</feature>
<comment type="similarity">
    <text evidence="1">Belongs to the peptidase M20 family.</text>
</comment>
<evidence type="ECO:0000256" key="3">
    <source>
        <dbReference type="PIRSR" id="PIRSR005962-1"/>
    </source>
</evidence>
<accession>A0A5C8NS88</accession>
<dbReference type="PANTHER" id="PTHR11014">
    <property type="entry name" value="PEPTIDASE M20 FAMILY MEMBER"/>
    <property type="match status" value="1"/>
</dbReference>
<dbReference type="Pfam" id="PF07687">
    <property type="entry name" value="M20_dimer"/>
    <property type="match status" value="1"/>
</dbReference>
<dbReference type="GO" id="GO:0046872">
    <property type="term" value="F:metal ion binding"/>
    <property type="evidence" value="ECO:0007669"/>
    <property type="project" value="UniProtKB-KW"/>
</dbReference>
<dbReference type="OrthoDB" id="9776731at2"/>
<evidence type="ECO:0000259" key="4">
    <source>
        <dbReference type="Pfam" id="PF07687"/>
    </source>
</evidence>
<dbReference type="AlphaFoldDB" id="A0A5C8NS88"/>
<comment type="cofactor">
    <cofactor evidence="3">
        <name>Mn(2+)</name>
        <dbReference type="ChEBI" id="CHEBI:29035"/>
    </cofactor>
    <text evidence="3">The Mn(2+) ion enhances activity.</text>
</comment>
<dbReference type="InterPro" id="IPR036264">
    <property type="entry name" value="Bact_exopeptidase_dim_dom"/>
</dbReference>
<keyword evidence="3" id="KW-0479">Metal-binding</keyword>
<dbReference type="NCBIfam" id="TIGR01891">
    <property type="entry name" value="amidohydrolases"/>
    <property type="match status" value="1"/>
</dbReference>
<evidence type="ECO:0000256" key="1">
    <source>
        <dbReference type="ARBA" id="ARBA00006153"/>
    </source>
</evidence>
<protein>
    <submittedName>
        <fullName evidence="5">Amidohydrolase</fullName>
    </submittedName>
</protein>
<keyword evidence="3" id="KW-0464">Manganese</keyword>
<evidence type="ECO:0000256" key="2">
    <source>
        <dbReference type="ARBA" id="ARBA00022801"/>
    </source>
</evidence>
<reference evidence="5 6" key="1">
    <citation type="submission" date="2019-06" db="EMBL/GenBank/DDBJ databases">
        <title>Cerasibacillus sp. nov., isolated from maize field.</title>
        <authorList>
            <person name="Lin S.-Y."/>
            <person name="Tsai C.-F."/>
            <person name="Young C.-C."/>
        </authorList>
    </citation>
    <scope>NUCLEOTIDE SEQUENCE [LARGE SCALE GENOMIC DNA]</scope>
    <source>
        <strain evidence="5 6">CC-CFT480</strain>
    </source>
</reference>
<dbReference type="SUPFAM" id="SSF55031">
    <property type="entry name" value="Bacterial exopeptidase dimerisation domain"/>
    <property type="match status" value="1"/>
</dbReference>
<dbReference type="InterPro" id="IPR017439">
    <property type="entry name" value="Amidohydrolase"/>
</dbReference>
<keyword evidence="2 5" id="KW-0378">Hydrolase</keyword>
<gene>
    <name evidence="5" type="ORF">FHP05_09905</name>
</gene>
<dbReference type="InterPro" id="IPR002933">
    <property type="entry name" value="Peptidase_M20"/>
</dbReference>
<feature type="binding site" evidence="3">
    <location>
        <position position="139"/>
    </location>
    <ligand>
        <name>Mn(2+)</name>
        <dbReference type="ChEBI" id="CHEBI:29035"/>
        <label>2</label>
    </ligand>
</feature>
<dbReference type="InterPro" id="IPR011650">
    <property type="entry name" value="Peptidase_M20_dimer"/>
</dbReference>
<comment type="caution">
    <text evidence="5">The sequence shown here is derived from an EMBL/GenBank/DDBJ whole genome shotgun (WGS) entry which is preliminary data.</text>
</comment>
<dbReference type="SUPFAM" id="SSF53187">
    <property type="entry name" value="Zn-dependent exopeptidases"/>
    <property type="match status" value="1"/>
</dbReference>
<dbReference type="PIRSF" id="PIRSF005962">
    <property type="entry name" value="Pept_M20D_amidohydro"/>
    <property type="match status" value="1"/>
</dbReference>
<name>A0A5C8NS88_9BACI</name>
<dbReference type="Proteomes" id="UP000321574">
    <property type="component" value="Unassembled WGS sequence"/>
</dbReference>
<sequence length="391" mass="43816">MFENIKQAIDRAYNEMVEIRRYLHQHPELSFKEVKTAAYIVDFYKRLNIPFKEKVGGNGIIATLKGGNPGKTIALRADFDALPIHDEKDVPYRSKVDGIMHACGHDGHTATLLMLAKVLNDFQSELPGTVVFLHQHAEEFSPGGAKPIIESGELDHVDAFFGTHLWSVTPLGHIETSKNVLMAGADRFQIILQGQGGHGSAPHETKDAIAIGAQLVTQLQHIVSRKINPLQTAVISIGKFQAGSAFNVIADKALLQGTVRYLDTSMQHKVIEEMERTIKGVCLANDITYEFEYNKGYPPLMNHEKEAELILATKDSVEDITEMNEIEPKMASEDFAYYLLEKPGAFFFTGAMKEKDIYPHHHPKFDFDERAMPIAAKTLIKAYLNYQEQHV</sequence>
<evidence type="ECO:0000313" key="6">
    <source>
        <dbReference type="Proteomes" id="UP000321574"/>
    </source>
</evidence>
<dbReference type="EMBL" id="VDUW01000006">
    <property type="protein sequence ID" value="TXL63996.1"/>
    <property type="molecule type" value="Genomic_DNA"/>
</dbReference>
<feature type="binding site" evidence="3">
    <location>
        <position position="164"/>
    </location>
    <ligand>
        <name>Mn(2+)</name>
        <dbReference type="ChEBI" id="CHEBI:29035"/>
        <label>2</label>
    </ligand>
</feature>
<keyword evidence="6" id="KW-1185">Reference proteome</keyword>
<dbReference type="Gene3D" id="3.30.70.360">
    <property type="match status" value="1"/>
</dbReference>
<feature type="binding site" evidence="3">
    <location>
        <position position="105"/>
    </location>
    <ligand>
        <name>Mn(2+)</name>
        <dbReference type="ChEBI" id="CHEBI:29035"/>
        <label>2</label>
    </ligand>
</feature>
<dbReference type="Gene3D" id="3.40.630.10">
    <property type="entry name" value="Zn peptidases"/>
    <property type="match status" value="1"/>
</dbReference>
<dbReference type="PANTHER" id="PTHR11014:SF63">
    <property type="entry name" value="METALLOPEPTIDASE, PUTATIVE (AFU_ORTHOLOGUE AFUA_6G09600)-RELATED"/>
    <property type="match status" value="1"/>
</dbReference>
<proteinExistence type="inferred from homology"/>
<evidence type="ECO:0000313" key="5">
    <source>
        <dbReference type="EMBL" id="TXL63996.1"/>
    </source>
</evidence>
<dbReference type="Pfam" id="PF01546">
    <property type="entry name" value="Peptidase_M20"/>
    <property type="match status" value="1"/>
</dbReference>
<dbReference type="GO" id="GO:0016787">
    <property type="term" value="F:hydrolase activity"/>
    <property type="evidence" value="ECO:0007669"/>
    <property type="project" value="UniProtKB-KW"/>
</dbReference>
<feature type="binding site" evidence="3">
    <location>
        <position position="103"/>
    </location>
    <ligand>
        <name>Mn(2+)</name>
        <dbReference type="ChEBI" id="CHEBI:29035"/>
        <label>2</label>
    </ligand>
</feature>